<dbReference type="EMBL" id="CP126980">
    <property type="protein sequence ID" value="WIM97638.1"/>
    <property type="molecule type" value="Genomic_DNA"/>
</dbReference>
<evidence type="ECO:0000313" key="2">
    <source>
        <dbReference type="Proteomes" id="UP001240150"/>
    </source>
</evidence>
<evidence type="ECO:0000313" key="1">
    <source>
        <dbReference type="EMBL" id="WIM97638.1"/>
    </source>
</evidence>
<dbReference type="Proteomes" id="UP001240150">
    <property type="component" value="Chromosome"/>
</dbReference>
<organism evidence="1 2">
    <name type="scientific">Actinoplanes oblitus</name>
    <dbReference type="NCBI Taxonomy" id="3040509"/>
    <lineage>
        <taxon>Bacteria</taxon>
        <taxon>Bacillati</taxon>
        <taxon>Actinomycetota</taxon>
        <taxon>Actinomycetes</taxon>
        <taxon>Micromonosporales</taxon>
        <taxon>Micromonosporaceae</taxon>
        <taxon>Actinoplanes</taxon>
    </lineage>
</organism>
<gene>
    <name evidence="1" type="ORF">ACTOB_001179</name>
</gene>
<accession>A0ABY8WKL6</accession>
<dbReference type="RefSeq" id="WP_284919036.1">
    <property type="nucleotide sequence ID" value="NZ_CP126980.1"/>
</dbReference>
<reference evidence="1 2" key="1">
    <citation type="submission" date="2023-06" db="EMBL/GenBank/DDBJ databases">
        <authorList>
            <person name="Yushchuk O."/>
            <person name="Binda E."/>
            <person name="Ruckert-Reed C."/>
            <person name="Fedorenko V."/>
            <person name="Kalinowski J."/>
            <person name="Marinelli F."/>
        </authorList>
    </citation>
    <scope>NUCLEOTIDE SEQUENCE [LARGE SCALE GENOMIC DNA]</scope>
    <source>
        <strain evidence="1 2">NRRL 3884</strain>
    </source>
</reference>
<sequence>MIPRTGDVVIVGGKASVQFADTRGLLFRVISVSDRPTYEGWVWLHGYSLDSAGTAIERREIFVRYDGLRHYRSRSTRRSVGSGK</sequence>
<name>A0ABY8WKL6_9ACTN</name>
<keyword evidence="2" id="KW-1185">Reference proteome</keyword>
<proteinExistence type="predicted"/>
<protein>
    <submittedName>
        <fullName evidence="1">Uncharacterized protein</fullName>
    </submittedName>
</protein>